<name>A0ACC0VC78_9HYPO</name>
<evidence type="ECO:0000313" key="1">
    <source>
        <dbReference type="EMBL" id="KAI9904030.1"/>
    </source>
</evidence>
<comment type="caution">
    <text evidence="1">The sequence shown here is derived from an EMBL/GenBank/DDBJ whole genome shotgun (WGS) entry which is preliminary data.</text>
</comment>
<proteinExistence type="predicted"/>
<dbReference type="EMBL" id="CM047940">
    <property type="protein sequence ID" value="KAI9904030.1"/>
    <property type="molecule type" value="Genomic_DNA"/>
</dbReference>
<gene>
    <name evidence="1" type="ORF">N3K66_000559</name>
</gene>
<reference evidence="1" key="1">
    <citation type="submission" date="2022-10" db="EMBL/GenBank/DDBJ databases">
        <title>Complete Genome of Trichothecium roseum strain YXFP-22015, a Plant Pathogen Isolated from Citrus.</title>
        <authorList>
            <person name="Wang Y."/>
            <person name="Zhu L."/>
        </authorList>
    </citation>
    <scope>NUCLEOTIDE SEQUENCE</scope>
    <source>
        <strain evidence="1">YXFP-22015</strain>
    </source>
</reference>
<dbReference type="Proteomes" id="UP001163324">
    <property type="component" value="Chromosome 1"/>
</dbReference>
<sequence>MGQAPSTAVNAARSLHPRDLSGAVQGASVQAREIIPKVPEVKVFSRATHDGPLPHAKANGESKLGKLDAPRLKPFLTNNPTPNGKPWNKRDKHTNYYKDYPNTGVIREYDWTITREVIAPDGYERDVLLINGAFPGPMIEANWGDTIQVTIRNNIENKPEGTSLHMHGFHQKDRPWEDGTPGISQCPIPPGSSFTYSFMAEQYGTTWYHSHYGSQYGGGVSGAVVIHGPETEEYDIDLGPVMITDWYHIDYHSLIKIFMTPGFTPYYVDTTLINGKGQFDCSSLPENNTNACNQVEMSKFRFEKGKKHLLRIINHGGEGVQRFSIDSHMMKVIAFDLIPIEPFETKLLTLGSGQRADVVVEANADGNAFNMRADMIELCGNYSKTTNAYILYDDTPEDTVPQSLRWDVVDDGTCTNDPLDVTVPIMKMPVPEPDVTLNINSTLFLNDTGHLLYTLDNTTMRTNWNSPTLLLAALNNHTWENNWNMRNLGDAKSVRINFYNANVAPHPMHMHGFNMYVLHEGPGEWDGETIVRAENPMRRDTAEVRAYGHLVVQFDAAENPGVWPFHCHTAVHAAWGMAMQFLTVPEKVAEMKIPQTITETCRAWADWTNTNIPDQIDSGM</sequence>
<accession>A0ACC0VC78</accession>
<organism evidence="1 2">
    <name type="scientific">Trichothecium roseum</name>
    <dbReference type="NCBI Taxonomy" id="47278"/>
    <lineage>
        <taxon>Eukaryota</taxon>
        <taxon>Fungi</taxon>
        <taxon>Dikarya</taxon>
        <taxon>Ascomycota</taxon>
        <taxon>Pezizomycotina</taxon>
        <taxon>Sordariomycetes</taxon>
        <taxon>Hypocreomycetidae</taxon>
        <taxon>Hypocreales</taxon>
        <taxon>Hypocreales incertae sedis</taxon>
        <taxon>Trichothecium</taxon>
    </lineage>
</organism>
<keyword evidence="2" id="KW-1185">Reference proteome</keyword>
<protein>
    <submittedName>
        <fullName evidence="1">Uncharacterized protein</fullName>
    </submittedName>
</protein>
<evidence type="ECO:0000313" key="2">
    <source>
        <dbReference type="Proteomes" id="UP001163324"/>
    </source>
</evidence>